<dbReference type="SUPFAM" id="SSF50978">
    <property type="entry name" value="WD40 repeat-like"/>
    <property type="match status" value="1"/>
</dbReference>
<dbReference type="InterPro" id="IPR015943">
    <property type="entry name" value="WD40/YVTN_repeat-like_dom_sf"/>
</dbReference>
<dbReference type="InterPro" id="IPR036322">
    <property type="entry name" value="WD40_repeat_dom_sf"/>
</dbReference>
<evidence type="ECO:0000259" key="8">
    <source>
        <dbReference type="Pfam" id="PF21289"/>
    </source>
</evidence>
<comment type="caution">
    <text evidence="9">The sequence shown here is derived from an EMBL/GenBank/DDBJ whole genome shotgun (WGS) entry which is preliminary data.</text>
</comment>
<dbReference type="Gene3D" id="1.10.220.100">
    <property type="entry name" value="conserved c-terminal region of ge- 1"/>
    <property type="match status" value="1"/>
</dbReference>
<dbReference type="InterPro" id="IPR045152">
    <property type="entry name" value="EDC4-like"/>
</dbReference>
<dbReference type="GO" id="GO:0031087">
    <property type="term" value="P:deadenylation-independent decapping of nuclear-transcribed mRNA"/>
    <property type="evidence" value="ECO:0007669"/>
    <property type="project" value="InterPro"/>
</dbReference>
<name>A0AAW1PML0_9CHLO</name>
<evidence type="ECO:0000256" key="7">
    <source>
        <dbReference type="SAM" id="MobiDB-lite"/>
    </source>
</evidence>
<dbReference type="InterPro" id="IPR044938">
    <property type="entry name" value="EDC4_C_sf"/>
</dbReference>
<feature type="repeat" description="WD" evidence="6">
    <location>
        <begin position="163"/>
        <end position="198"/>
    </location>
</feature>
<dbReference type="PANTHER" id="PTHR15598">
    <property type="entry name" value="ENHANCER OF MRNA-DECAPPING PROTEIN 4"/>
    <property type="match status" value="1"/>
</dbReference>
<dbReference type="EMBL" id="JALJOR010000010">
    <property type="protein sequence ID" value="KAK9810077.1"/>
    <property type="molecule type" value="Genomic_DNA"/>
</dbReference>
<feature type="repeat" description="WD" evidence="6">
    <location>
        <begin position="285"/>
        <end position="316"/>
    </location>
</feature>
<feature type="compositionally biased region" description="Low complexity" evidence="7">
    <location>
        <begin position="11"/>
        <end position="22"/>
    </location>
</feature>
<evidence type="ECO:0000313" key="10">
    <source>
        <dbReference type="Proteomes" id="UP001489004"/>
    </source>
</evidence>
<feature type="region of interest" description="Disordered" evidence="7">
    <location>
        <begin position="341"/>
        <end position="446"/>
    </location>
</feature>
<keyword evidence="5" id="KW-0677">Repeat</keyword>
<dbReference type="Proteomes" id="UP001489004">
    <property type="component" value="Unassembled WGS sequence"/>
</dbReference>
<gene>
    <name evidence="9" type="ORF">WJX72_004410</name>
</gene>
<dbReference type="AlphaFoldDB" id="A0AAW1PML0"/>
<evidence type="ECO:0000256" key="3">
    <source>
        <dbReference type="ARBA" id="ARBA00022490"/>
    </source>
</evidence>
<dbReference type="InterPro" id="IPR001680">
    <property type="entry name" value="WD40_rpt"/>
</dbReference>
<evidence type="ECO:0000256" key="1">
    <source>
        <dbReference type="ARBA" id="ARBA00004201"/>
    </source>
</evidence>
<keyword evidence="3" id="KW-0963">Cytoplasm</keyword>
<accession>A0AAW1PML0</accession>
<dbReference type="PROSITE" id="PS50082">
    <property type="entry name" value="WD_REPEATS_2"/>
    <property type="match status" value="2"/>
</dbReference>
<feature type="domain" description="Enhancer of mRNA-decapping protein 4 C-terminal" evidence="8">
    <location>
        <begin position="836"/>
        <end position="944"/>
    </location>
</feature>
<dbReference type="PANTHER" id="PTHR15598:SF5">
    <property type="entry name" value="ENHANCER OF MRNA-DECAPPING PROTEIN 4"/>
    <property type="match status" value="1"/>
</dbReference>
<dbReference type="InterPro" id="IPR049404">
    <property type="entry name" value="EDC4_C"/>
</dbReference>
<evidence type="ECO:0000256" key="5">
    <source>
        <dbReference type="ARBA" id="ARBA00022737"/>
    </source>
</evidence>
<feature type="compositionally biased region" description="Polar residues" evidence="7">
    <location>
        <begin position="36"/>
        <end position="51"/>
    </location>
</feature>
<proteinExistence type="inferred from homology"/>
<dbReference type="Gene3D" id="2.130.10.10">
    <property type="entry name" value="YVTN repeat-like/Quinoprotein amine dehydrogenase"/>
    <property type="match status" value="1"/>
</dbReference>
<organism evidence="9 10">
    <name type="scientific">[Myrmecia] bisecta</name>
    <dbReference type="NCBI Taxonomy" id="41462"/>
    <lineage>
        <taxon>Eukaryota</taxon>
        <taxon>Viridiplantae</taxon>
        <taxon>Chlorophyta</taxon>
        <taxon>core chlorophytes</taxon>
        <taxon>Trebouxiophyceae</taxon>
        <taxon>Trebouxiales</taxon>
        <taxon>Trebouxiaceae</taxon>
        <taxon>Myrmecia</taxon>
    </lineage>
</organism>
<feature type="compositionally biased region" description="Low complexity" evidence="7">
    <location>
        <begin position="359"/>
        <end position="374"/>
    </location>
</feature>
<dbReference type="GO" id="GO:0000932">
    <property type="term" value="C:P-body"/>
    <property type="evidence" value="ECO:0007669"/>
    <property type="project" value="UniProtKB-SubCell"/>
</dbReference>
<dbReference type="Pfam" id="PF00400">
    <property type="entry name" value="WD40"/>
    <property type="match status" value="2"/>
</dbReference>
<keyword evidence="10" id="KW-1185">Reference proteome</keyword>
<evidence type="ECO:0000256" key="6">
    <source>
        <dbReference type="PROSITE-ProRule" id="PRU00221"/>
    </source>
</evidence>
<reference evidence="9 10" key="1">
    <citation type="journal article" date="2024" name="Nat. Commun.">
        <title>Phylogenomics reveals the evolutionary origins of lichenization in chlorophyte algae.</title>
        <authorList>
            <person name="Puginier C."/>
            <person name="Libourel C."/>
            <person name="Otte J."/>
            <person name="Skaloud P."/>
            <person name="Haon M."/>
            <person name="Grisel S."/>
            <person name="Petersen M."/>
            <person name="Berrin J.G."/>
            <person name="Delaux P.M."/>
            <person name="Dal Grande F."/>
            <person name="Keller J."/>
        </authorList>
    </citation>
    <scope>NUCLEOTIDE SEQUENCE [LARGE SCALE GENOMIC DNA]</scope>
    <source>
        <strain evidence="9 10">SAG 2043</strain>
    </source>
</reference>
<keyword evidence="4 6" id="KW-0853">WD repeat</keyword>
<dbReference type="Pfam" id="PF21289">
    <property type="entry name" value="EDC4_C"/>
    <property type="match status" value="1"/>
</dbReference>
<protein>
    <recommendedName>
        <fullName evidence="8">Enhancer of mRNA-decapping protein 4 C-terminal domain-containing protein</fullName>
    </recommendedName>
</protein>
<evidence type="ECO:0000313" key="9">
    <source>
        <dbReference type="EMBL" id="KAK9810077.1"/>
    </source>
</evidence>
<evidence type="ECO:0000256" key="2">
    <source>
        <dbReference type="ARBA" id="ARBA00009639"/>
    </source>
</evidence>
<feature type="region of interest" description="Disordered" evidence="7">
    <location>
        <begin position="470"/>
        <end position="542"/>
    </location>
</feature>
<evidence type="ECO:0000256" key="4">
    <source>
        <dbReference type="ARBA" id="ARBA00022574"/>
    </source>
</evidence>
<sequence length="967" mass="101941">MAAFDFQSFLSSVSGVQGSPVSEAPSMSEPLVASPVDTTPQRGPLRRSSTSLEERVAATANSGAVNAVAAAAAAGTSTGPPSTRPTPQGRELPAAAALEYNVDERLPGEAQPQLEVSTITLLKHELQYELLRRIAANDQYICYGMKQGHIRVLNKLSADRALFKSHTQPISDLRFFSESVNLLASGGSDGQACVWRVSEREGHIAEEKVLVLRLSSTAGPLGAVRLAWHPTSENLLGLAAGPVVLVCSISELAPGGAAELDVNVDSLPSGVVALPLLGDGGYTDVAFSANAKLLAAASSDGQVRIWMVPTGKNSSRVLADLPSAEQISVLCPFGNQPMGSIAWLPGPDDSEMPVTSKDAQPAAATPAEARAQPASTREPSVENDVSKSKPEPSQVDANPKAAPIPAERPSPALEAKQPGRGKAPLPATPPTELAPLMVPLPNDVPQPRMLTPTQLIAQNRLAALTRSASLNSNTSDPATLQARPSSPAAAQIPAGLETETPEPGSNGRQKPVKLLKRPGPPSGGRQAAAKRGEQAKELSVAAAAATEAQATAVSEATAEEAGPQDDADRQAALEERVTGAVGDRIAGLHNKLLQHISSSQRELLKAVRSELNKEGARLEAASQAQLAKLVREQKAVVEKERKALVAEERANMEKLLVAISASINRDLPLRIEDIIKREVSGGVGAAVQAALRETLPKELLGGALQQALEAALAAKLAPALTRPLQDNFRSSFQQQLVPKFEAACQSMFAQVQATFAGGLSEHLQAAGGATAAVADSLRDSLAQASAVVAKLSTDVAEGQRQLVQLARQQAQPKPGGRPAMASLAEVEARSDPKLEIQRLVKEQKFDEAFTLALDLNDINVVTWLCLQLNPASVLRRDAPLRQIILLTLVAQLGYDLSTETMTKLTWIREAALLIKPQDPQLSVALRGVLEQLNGNLQRTMQQASGEMASACQLLMHIINSLLFQCPP</sequence>
<feature type="compositionally biased region" description="Polar residues" evidence="7">
    <location>
        <begin position="470"/>
        <end position="484"/>
    </location>
</feature>
<comment type="subcellular location">
    <subcellularLocation>
        <location evidence="1">Cytoplasm</location>
        <location evidence="1">P-body</location>
    </subcellularLocation>
</comment>
<feature type="region of interest" description="Disordered" evidence="7">
    <location>
        <begin position="1"/>
        <end position="53"/>
    </location>
</feature>
<comment type="similarity">
    <text evidence="2">Belongs to the WD repeat EDC4 family.</text>
</comment>
<dbReference type="SMART" id="SM00320">
    <property type="entry name" value="WD40"/>
    <property type="match status" value="2"/>
</dbReference>